<accession>A0ACC2MN24</accession>
<gene>
    <name evidence="1" type="ORF">MRB53_000162</name>
</gene>
<evidence type="ECO:0000313" key="2">
    <source>
        <dbReference type="Proteomes" id="UP001234297"/>
    </source>
</evidence>
<organism evidence="1 2">
    <name type="scientific">Persea americana</name>
    <name type="common">Avocado</name>
    <dbReference type="NCBI Taxonomy" id="3435"/>
    <lineage>
        <taxon>Eukaryota</taxon>
        <taxon>Viridiplantae</taxon>
        <taxon>Streptophyta</taxon>
        <taxon>Embryophyta</taxon>
        <taxon>Tracheophyta</taxon>
        <taxon>Spermatophyta</taxon>
        <taxon>Magnoliopsida</taxon>
        <taxon>Magnoliidae</taxon>
        <taxon>Laurales</taxon>
        <taxon>Lauraceae</taxon>
        <taxon>Persea</taxon>
    </lineage>
</organism>
<proteinExistence type="predicted"/>
<sequence>MLQFHPRQATGEQLLYEESIVPAEKRARVVLGELSNLSNLPQNPDSKVEPSKPTCQLRKKEKKPEVSELDADVDDPQMCAHYASDIFTYLRSMEGCSCIRPAGAPLWEGLGQGSSYSNAEQRKAIHRAYYEAYKEDLIKALQKERSSDFERAVFLWALDPSERDAVLAYKAALKWKPGNHVLIEIACTRSPHELFLARQSYHVFYRRSLEEDVAAHTAGDYRKLLLLLVASYRYDGPEVNITLAKAEAKTLHLKIVDKDYGHDEFIRILTTRSKAQLNATFNQYNDEFGHAINKDLKSDTRDDYLAALRAVIKCITRPEKYFEKVLRLAINKLGTDEEALTRVITTRAEVDLKAIKEEYYRRNSIPLEVAIAKDISGDYDKFLLVLLGHESD</sequence>
<dbReference type="EMBL" id="CM056809">
    <property type="protein sequence ID" value="KAJ8647139.1"/>
    <property type="molecule type" value="Genomic_DNA"/>
</dbReference>
<reference evidence="1 2" key="1">
    <citation type="journal article" date="2022" name="Hortic Res">
        <title>A haplotype resolved chromosomal level avocado genome allows analysis of novel avocado genes.</title>
        <authorList>
            <person name="Nath O."/>
            <person name="Fletcher S.J."/>
            <person name="Hayward A."/>
            <person name="Shaw L.M."/>
            <person name="Masouleh A.K."/>
            <person name="Furtado A."/>
            <person name="Henry R.J."/>
            <person name="Mitter N."/>
        </authorList>
    </citation>
    <scope>NUCLEOTIDE SEQUENCE [LARGE SCALE GENOMIC DNA]</scope>
    <source>
        <strain evidence="2">cv. Hass</strain>
    </source>
</reference>
<name>A0ACC2MN24_PERAE</name>
<keyword evidence="2" id="KW-1185">Reference proteome</keyword>
<protein>
    <submittedName>
        <fullName evidence="1">Uncharacterized protein</fullName>
    </submittedName>
</protein>
<dbReference type="Proteomes" id="UP001234297">
    <property type="component" value="Chromosome 1"/>
</dbReference>
<evidence type="ECO:0000313" key="1">
    <source>
        <dbReference type="EMBL" id="KAJ8647139.1"/>
    </source>
</evidence>
<comment type="caution">
    <text evidence="1">The sequence shown here is derived from an EMBL/GenBank/DDBJ whole genome shotgun (WGS) entry which is preliminary data.</text>
</comment>